<evidence type="ECO:0000256" key="4">
    <source>
        <dbReference type="ARBA" id="ARBA00022723"/>
    </source>
</evidence>
<evidence type="ECO:0000256" key="7">
    <source>
        <dbReference type="ARBA" id="ARBA00034698"/>
    </source>
</evidence>
<evidence type="ECO:0000256" key="15">
    <source>
        <dbReference type="ARBA" id="ARBA00048145"/>
    </source>
</evidence>
<evidence type="ECO:0000256" key="24">
    <source>
        <dbReference type="ARBA" id="ARBA00048879"/>
    </source>
</evidence>
<evidence type="ECO:0000256" key="12">
    <source>
        <dbReference type="ARBA" id="ARBA00047866"/>
    </source>
</evidence>
<dbReference type="Proteomes" id="UP000007875">
    <property type="component" value="Unassembled WGS sequence"/>
</dbReference>
<sequence>MSLLLLCCLRTFVLISTRPPLPPPCARNESEGYIGADASWVRLKKALQYKTVSLAPHDYNKQELVDFVRYLKQAFPGVFRSPHVRHDIINKYSLLISVHGKNATLKPYMLLSHMDVVPVVQSEWKWDGFGAKESADGQRVYGRGAVDNKGQLMAVMEAINFMLSKGDQPVRSFFIGFGHDEEVGGEDGALQIAKELRRRGYNQLEFILDEGFMVIEGLMPGLKFPIAGIGVSEKGSLYLNISVRSEGGHSSLPPFQSSIGILSAAISRLEANPHPFIFDDLTANFVERISLDLPFPLNVVCSNIWLFKPLLRIALSKGLTKSMVHTTTAITMIHGGVKSNVIPPSAWAIVNHRIHPSQTIKQVIDRDIAVINDHRVKVEVVKGYKSFEAHPISPHNPKYDWPFQVLDKSVRQIHPTAVPLPMTLIANTDTRHYLNFTKHVFRHIPVTLHAKEVSMIHGRDEYISRSGFESAINFYYHLILNVDSNVNSTVPHTHSTEL</sequence>
<comment type="catalytic activity">
    <reaction evidence="23">
        <text>an N-acyl-aromatic L-alpha-amino acid + H2O = an aromatic L-alpha-amino acid + a carboxylate</text>
        <dbReference type="Rhea" id="RHEA:54184"/>
        <dbReference type="ChEBI" id="CHEBI:15377"/>
        <dbReference type="ChEBI" id="CHEBI:29067"/>
        <dbReference type="ChEBI" id="CHEBI:84824"/>
        <dbReference type="ChEBI" id="CHEBI:138093"/>
        <dbReference type="EC" id="3.5.1.114"/>
    </reaction>
    <physiologicalReaction direction="left-to-right" evidence="23">
        <dbReference type="Rhea" id="RHEA:54185"/>
    </physiologicalReaction>
    <physiologicalReaction direction="right-to-left" evidence="23">
        <dbReference type="Rhea" id="RHEA:54186"/>
    </physiologicalReaction>
</comment>
<evidence type="ECO:0000256" key="2">
    <source>
        <dbReference type="ARBA" id="ARBA00006247"/>
    </source>
</evidence>
<dbReference type="STRING" id="51511.ENSCSAVP00000007148"/>
<dbReference type="SUPFAM" id="SSF53187">
    <property type="entry name" value="Zn-dependent exopeptidases"/>
    <property type="match status" value="1"/>
</dbReference>
<evidence type="ECO:0000256" key="27">
    <source>
        <dbReference type="SAM" id="SignalP"/>
    </source>
</evidence>
<dbReference type="HOGENOM" id="CLU_021802_11_1_1"/>
<evidence type="ECO:0000256" key="11">
    <source>
        <dbReference type="ARBA" id="ARBA00047723"/>
    </source>
</evidence>
<comment type="catalytic activity">
    <reaction evidence="13">
        <text>(5Z,8Z,11Z,14Z)-eicosatetraenoate + L-phenylalanine = N-(5Z,8Z,11Z,14Z-eicosatetraenoyl)-L-phenylalanine + H2O</text>
        <dbReference type="Rhea" id="RHEA:51312"/>
        <dbReference type="ChEBI" id="CHEBI:15377"/>
        <dbReference type="ChEBI" id="CHEBI:32395"/>
        <dbReference type="ChEBI" id="CHEBI:58095"/>
        <dbReference type="ChEBI" id="CHEBI:134022"/>
    </reaction>
    <physiologicalReaction direction="left-to-right" evidence="13">
        <dbReference type="Rhea" id="RHEA:51313"/>
    </physiologicalReaction>
    <physiologicalReaction direction="right-to-left" evidence="13">
        <dbReference type="Rhea" id="RHEA:51314"/>
    </physiologicalReaction>
</comment>
<dbReference type="PANTHER" id="PTHR45962">
    <property type="entry name" value="N-FATTY-ACYL-AMINO ACID SYNTHASE/HYDROLASE PM20D1"/>
    <property type="match status" value="1"/>
</dbReference>
<comment type="catalytic activity">
    <reaction evidence="12">
        <text>N-(9Z-octadecenoyl)-L-tyrosine + H2O = L-tyrosine + (9Z)-octadecenoate</text>
        <dbReference type="Rhea" id="RHEA:64184"/>
        <dbReference type="ChEBI" id="CHEBI:15377"/>
        <dbReference type="ChEBI" id="CHEBI:30823"/>
        <dbReference type="ChEBI" id="CHEBI:58315"/>
        <dbReference type="ChEBI" id="CHEBI:149734"/>
    </reaction>
    <physiologicalReaction direction="left-to-right" evidence="12">
        <dbReference type="Rhea" id="RHEA:64185"/>
    </physiologicalReaction>
</comment>
<dbReference type="GO" id="GO:0043604">
    <property type="term" value="P:amide biosynthetic process"/>
    <property type="evidence" value="ECO:0007669"/>
    <property type="project" value="TreeGrafter"/>
</dbReference>
<dbReference type="GO" id="GO:0046872">
    <property type="term" value="F:metal ion binding"/>
    <property type="evidence" value="ECO:0007669"/>
    <property type="project" value="UniProtKB-KW"/>
</dbReference>
<reference evidence="29" key="2">
    <citation type="submission" date="2025-08" db="UniProtKB">
        <authorList>
            <consortium name="Ensembl"/>
        </authorList>
    </citation>
    <scope>IDENTIFICATION</scope>
</reference>
<comment type="catalytic activity">
    <reaction evidence="25">
        <text>N-(5Z,8Z,11Z,14Z-eicosatetraenoyl)-L-serine + H2O = (5Z,8Z,11Z,14Z)-eicosatetraenoate + L-serine</text>
        <dbReference type="Rhea" id="RHEA:64116"/>
        <dbReference type="ChEBI" id="CHEBI:15377"/>
        <dbReference type="ChEBI" id="CHEBI:32395"/>
        <dbReference type="ChEBI" id="CHEBI:33384"/>
        <dbReference type="ChEBI" id="CHEBI:149697"/>
    </reaction>
    <physiologicalReaction direction="left-to-right" evidence="25">
        <dbReference type="Rhea" id="RHEA:64117"/>
    </physiologicalReaction>
    <physiologicalReaction direction="right-to-left" evidence="25">
        <dbReference type="Rhea" id="RHEA:64118"/>
    </physiologicalReaction>
</comment>
<organism evidence="29 30">
    <name type="scientific">Ciona savignyi</name>
    <name type="common">Pacific transparent sea squirt</name>
    <dbReference type="NCBI Taxonomy" id="51511"/>
    <lineage>
        <taxon>Eukaryota</taxon>
        <taxon>Metazoa</taxon>
        <taxon>Chordata</taxon>
        <taxon>Tunicata</taxon>
        <taxon>Ascidiacea</taxon>
        <taxon>Phlebobranchia</taxon>
        <taxon>Cionidae</taxon>
        <taxon>Ciona</taxon>
    </lineage>
</organism>
<proteinExistence type="inferred from homology"/>
<evidence type="ECO:0000256" key="10">
    <source>
        <dbReference type="ARBA" id="ARBA00047567"/>
    </source>
</evidence>
<comment type="catalytic activity">
    <reaction evidence="10">
        <text>N-(4Z,7Z,10Z,13Z,16Z,19Z-docosahexaenoyl)-L-phenylalanine + H2O = (4Z,7Z,10Z,13Z,16Z,19Z)-docosahexaenoate + L-phenylalanine</text>
        <dbReference type="Rhea" id="RHEA:64132"/>
        <dbReference type="ChEBI" id="CHEBI:15377"/>
        <dbReference type="ChEBI" id="CHEBI:58095"/>
        <dbReference type="ChEBI" id="CHEBI:77016"/>
        <dbReference type="ChEBI" id="CHEBI:149701"/>
    </reaction>
    <physiologicalReaction direction="left-to-right" evidence="10">
        <dbReference type="Rhea" id="RHEA:64133"/>
    </physiologicalReaction>
</comment>
<comment type="catalytic activity">
    <reaction evidence="22">
        <text>N-(9Z-octadecenoyl)-L-leucine + H2O = L-leucine + (9Z)-octadecenoate</text>
        <dbReference type="Rhea" id="RHEA:51360"/>
        <dbReference type="ChEBI" id="CHEBI:15377"/>
        <dbReference type="ChEBI" id="CHEBI:30823"/>
        <dbReference type="ChEBI" id="CHEBI:57427"/>
        <dbReference type="ChEBI" id="CHEBI:134035"/>
    </reaction>
    <physiologicalReaction direction="left-to-right" evidence="22">
        <dbReference type="Rhea" id="RHEA:51361"/>
    </physiologicalReaction>
    <physiologicalReaction direction="right-to-left" evidence="22">
        <dbReference type="Rhea" id="RHEA:51362"/>
    </physiologicalReaction>
</comment>
<evidence type="ECO:0000256" key="13">
    <source>
        <dbReference type="ARBA" id="ARBA00047874"/>
    </source>
</evidence>
<comment type="catalytic activity">
    <reaction evidence="11">
        <text>N-octadecanoyl-L-phenylalanine + H2O = octadecanoate + L-phenylalanine</text>
        <dbReference type="Rhea" id="RHEA:64128"/>
        <dbReference type="ChEBI" id="CHEBI:15377"/>
        <dbReference type="ChEBI" id="CHEBI:25629"/>
        <dbReference type="ChEBI" id="CHEBI:58095"/>
        <dbReference type="ChEBI" id="CHEBI:149700"/>
    </reaction>
    <physiologicalReaction direction="left-to-right" evidence="11">
        <dbReference type="Rhea" id="RHEA:64129"/>
    </physiologicalReaction>
</comment>
<dbReference type="Pfam" id="PF07687">
    <property type="entry name" value="M20_dimer"/>
    <property type="match status" value="1"/>
</dbReference>
<comment type="catalytic activity">
    <reaction evidence="20">
        <text>N-(9Z-octadecenoyl)-L-glutamine + H2O = L-glutamine + (9Z)-octadecenoate</text>
        <dbReference type="Rhea" id="RHEA:51356"/>
        <dbReference type="ChEBI" id="CHEBI:15377"/>
        <dbReference type="ChEBI" id="CHEBI:30823"/>
        <dbReference type="ChEBI" id="CHEBI:58359"/>
        <dbReference type="ChEBI" id="CHEBI:134033"/>
    </reaction>
    <physiologicalReaction direction="left-to-right" evidence="20">
        <dbReference type="Rhea" id="RHEA:51357"/>
    </physiologicalReaction>
</comment>
<dbReference type="GO" id="GO:0008233">
    <property type="term" value="F:peptidase activity"/>
    <property type="evidence" value="ECO:0007669"/>
    <property type="project" value="UniProtKB-KW"/>
</dbReference>
<dbReference type="OMA" id="WEAFGPF"/>
<comment type="pathway">
    <text evidence="1">Lipid metabolism; fatty acid metabolism.</text>
</comment>
<evidence type="ECO:0000256" key="18">
    <source>
        <dbReference type="ARBA" id="ARBA00048579"/>
    </source>
</evidence>
<dbReference type="Gene3D" id="3.40.630.10">
    <property type="entry name" value="Zn peptidases"/>
    <property type="match status" value="1"/>
</dbReference>
<evidence type="ECO:0000313" key="30">
    <source>
        <dbReference type="Proteomes" id="UP000007875"/>
    </source>
</evidence>
<accession>H2YP90</accession>
<keyword evidence="5" id="KW-0378">Hydrolase</keyword>
<name>H2YP90_CIOSA</name>
<reference evidence="30" key="1">
    <citation type="submission" date="2003-08" db="EMBL/GenBank/DDBJ databases">
        <authorList>
            <person name="Birren B."/>
            <person name="Nusbaum C."/>
            <person name="Abebe A."/>
            <person name="Abouelleil A."/>
            <person name="Adekoya E."/>
            <person name="Ait-zahra M."/>
            <person name="Allen N."/>
            <person name="Allen T."/>
            <person name="An P."/>
            <person name="Anderson M."/>
            <person name="Anderson S."/>
            <person name="Arachchi H."/>
            <person name="Armbruster J."/>
            <person name="Bachantsang P."/>
            <person name="Baldwin J."/>
            <person name="Barry A."/>
            <person name="Bayul T."/>
            <person name="Blitshsteyn B."/>
            <person name="Bloom T."/>
            <person name="Blye J."/>
            <person name="Boguslavskiy L."/>
            <person name="Borowsky M."/>
            <person name="Boukhgalter B."/>
            <person name="Brunache A."/>
            <person name="Butler J."/>
            <person name="Calixte N."/>
            <person name="Calvo S."/>
            <person name="Camarata J."/>
            <person name="Campo K."/>
            <person name="Chang J."/>
            <person name="Cheshatsang Y."/>
            <person name="Citroen M."/>
            <person name="Collymore A."/>
            <person name="Considine T."/>
            <person name="Cook A."/>
            <person name="Cooke P."/>
            <person name="Corum B."/>
            <person name="Cuomo C."/>
            <person name="David R."/>
            <person name="Dawoe T."/>
            <person name="Degray S."/>
            <person name="Dodge S."/>
            <person name="Dooley K."/>
            <person name="Dorje P."/>
            <person name="Dorjee K."/>
            <person name="Dorris L."/>
            <person name="Duffey N."/>
            <person name="Dupes A."/>
            <person name="Elkins T."/>
            <person name="Engels R."/>
            <person name="Erickson J."/>
            <person name="Farina A."/>
            <person name="Faro S."/>
            <person name="Ferreira P."/>
            <person name="Fischer H."/>
            <person name="Fitzgerald M."/>
            <person name="Foley K."/>
            <person name="Gage D."/>
            <person name="Galagan J."/>
            <person name="Gearin G."/>
            <person name="Gnerre S."/>
            <person name="Gnirke A."/>
            <person name="Goyette A."/>
            <person name="Graham J."/>
            <person name="Grandbois E."/>
            <person name="Gyaltsen K."/>
            <person name="Hafez N."/>
            <person name="Hagopian D."/>
            <person name="Hagos B."/>
            <person name="Hall J."/>
            <person name="Hatcher B."/>
            <person name="Heller A."/>
            <person name="Higgins H."/>
            <person name="Honan T."/>
            <person name="Horn A."/>
            <person name="Houde N."/>
            <person name="Hughes L."/>
            <person name="Hulme W."/>
            <person name="Husby E."/>
            <person name="Iliev I."/>
            <person name="Jaffe D."/>
            <person name="Jones C."/>
            <person name="Kamal M."/>
            <person name="Kamat A."/>
            <person name="Kamvysselis M."/>
            <person name="Karlsson E."/>
            <person name="Kells C."/>
            <person name="Kieu A."/>
            <person name="Kisner P."/>
            <person name="Kodira C."/>
            <person name="Kulbokas E."/>
            <person name="Labutti K."/>
            <person name="Lama D."/>
            <person name="Landers T."/>
            <person name="Leger J."/>
            <person name="Levine S."/>
            <person name="Lewis D."/>
            <person name="Lewis T."/>
            <person name="Lindblad-toh K."/>
            <person name="Liu X."/>
            <person name="Lokyitsang T."/>
            <person name="Lokyitsang Y."/>
            <person name="Lucien O."/>
            <person name="Lui A."/>
            <person name="Ma L.J."/>
            <person name="Mabbitt R."/>
            <person name="Macdonald J."/>
            <person name="Maclean C."/>
            <person name="Major J."/>
            <person name="Manning J."/>
            <person name="Marabella R."/>
            <person name="Maru K."/>
            <person name="Matthews C."/>
            <person name="Mauceli E."/>
            <person name="Mccarthy M."/>
            <person name="Mcdonough S."/>
            <person name="Mcghee T."/>
            <person name="Meldrim J."/>
            <person name="Meneus L."/>
            <person name="Mesirov J."/>
            <person name="Mihalev A."/>
            <person name="Mihova T."/>
            <person name="Mikkelsen T."/>
            <person name="Mlenga V."/>
            <person name="Moru K."/>
            <person name="Mozes J."/>
            <person name="Mulrain L."/>
            <person name="Munson G."/>
            <person name="Naylor J."/>
            <person name="Newes C."/>
            <person name="Nguyen C."/>
            <person name="Nguyen N."/>
            <person name="Nguyen T."/>
            <person name="Nicol R."/>
            <person name="Nielsen C."/>
            <person name="Nizzari M."/>
            <person name="Norbu C."/>
            <person name="Norbu N."/>
            <person name="O'donnell P."/>
            <person name="Okoawo O."/>
            <person name="O'leary S."/>
            <person name="Omotosho B."/>
            <person name="O'neill K."/>
            <person name="Osman S."/>
            <person name="Parker S."/>
            <person name="Perrin D."/>
            <person name="Phunkhang P."/>
            <person name="Piqani B."/>
            <person name="Purcell S."/>
            <person name="Rachupka T."/>
            <person name="Ramasamy U."/>
            <person name="Rameau R."/>
            <person name="Ray V."/>
            <person name="Raymond C."/>
            <person name="Retta R."/>
            <person name="Richardson S."/>
            <person name="Rise C."/>
            <person name="Rodriguez J."/>
            <person name="Rogers J."/>
            <person name="Rogov P."/>
            <person name="Rutman M."/>
            <person name="Schupbach R."/>
            <person name="Seaman C."/>
            <person name="Settipalli S."/>
            <person name="Sharpe T."/>
            <person name="Sheridan J."/>
            <person name="Sherpa N."/>
            <person name="Shi J."/>
            <person name="Smirnov S."/>
            <person name="Smith C."/>
            <person name="Sougnez C."/>
            <person name="Spencer B."/>
            <person name="Stalker J."/>
            <person name="Stange-thomann N."/>
            <person name="Stavropoulos S."/>
            <person name="Stetson K."/>
            <person name="Stone C."/>
            <person name="Stone S."/>
            <person name="Stubbs M."/>
            <person name="Talamas J."/>
            <person name="Tchuinga P."/>
            <person name="Tenzing P."/>
            <person name="Tesfaye S."/>
            <person name="Theodore J."/>
            <person name="Thoulutsang Y."/>
            <person name="Topham K."/>
            <person name="Towey S."/>
            <person name="Tsamla T."/>
            <person name="Tsomo N."/>
            <person name="Vallee D."/>
            <person name="Vassiliev H."/>
            <person name="Venkataraman V."/>
            <person name="Vinson J."/>
            <person name="Vo A."/>
            <person name="Wade C."/>
            <person name="Wang S."/>
            <person name="Wangchuk T."/>
            <person name="Wangdi T."/>
            <person name="Whittaker C."/>
            <person name="Wilkinson J."/>
            <person name="Wu Y."/>
            <person name="Wyman D."/>
            <person name="Yadav S."/>
            <person name="Yang S."/>
            <person name="Yang X."/>
            <person name="Yeager S."/>
            <person name="Yee E."/>
            <person name="Young G."/>
            <person name="Zainoun J."/>
            <person name="Zembeck L."/>
            <person name="Zimmer A."/>
            <person name="Zody M."/>
            <person name="Lander E."/>
        </authorList>
    </citation>
    <scope>NUCLEOTIDE SEQUENCE [LARGE SCALE GENOMIC DNA]</scope>
</reference>
<evidence type="ECO:0000256" key="25">
    <source>
        <dbReference type="ARBA" id="ARBA00049100"/>
    </source>
</evidence>
<evidence type="ECO:0000256" key="6">
    <source>
        <dbReference type="ARBA" id="ARBA00022833"/>
    </source>
</evidence>
<evidence type="ECO:0000256" key="1">
    <source>
        <dbReference type="ARBA" id="ARBA00004872"/>
    </source>
</evidence>
<evidence type="ECO:0000313" key="29">
    <source>
        <dbReference type="Ensembl" id="ENSCSAVP00000007148.1"/>
    </source>
</evidence>
<evidence type="ECO:0000256" key="3">
    <source>
        <dbReference type="ARBA" id="ARBA00022670"/>
    </source>
</evidence>
<dbReference type="SUPFAM" id="SSF55031">
    <property type="entry name" value="Bacterial exopeptidase dimerisation domain"/>
    <property type="match status" value="1"/>
</dbReference>
<dbReference type="InParanoid" id="H2YP90"/>
<comment type="similarity">
    <text evidence="2">Belongs to the peptidase M20A family.</text>
</comment>
<evidence type="ECO:0000256" key="23">
    <source>
        <dbReference type="ARBA" id="ARBA00048840"/>
    </source>
</evidence>
<dbReference type="AlphaFoldDB" id="H2YP90"/>
<feature type="signal peptide" evidence="27">
    <location>
        <begin position="1"/>
        <end position="17"/>
    </location>
</feature>
<evidence type="ECO:0000256" key="20">
    <source>
        <dbReference type="ARBA" id="ARBA00048729"/>
    </source>
</evidence>
<comment type="catalytic activity">
    <reaction evidence="16">
        <text>N-(9Z-octadecenoyl)-L-asparagine + H2O = L-asparagine + (9Z)-octadecenoate</text>
        <dbReference type="Rhea" id="RHEA:64136"/>
        <dbReference type="ChEBI" id="CHEBI:15377"/>
        <dbReference type="ChEBI" id="CHEBI:30823"/>
        <dbReference type="ChEBI" id="CHEBI:58048"/>
        <dbReference type="ChEBI" id="CHEBI:149730"/>
    </reaction>
    <physiologicalReaction direction="left-to-right" evidence="16">
        <dbReference type="Rhea" id="RHEA:64137"/>
    </physiologicalReaction>
</comment>
<evidence type="ECO:0000256" key="16">
    <source>
        <dbReference type="ARBA" id="ARBA00048380"/>
    </source>
</evidence>
<dbReference type="GO" id="GO:0043605">
    <property type="term" value="P:amide catabolic process"/>
    <property type="evidence" value="ECO:0007669"/>
    <property type="project" value="TreeGrafter"/>
</dbReference>
<evidence type="ECO:0000259" key="28">
    <source>
        <dbReference type="Pfam" id="PF07687"/>
    </source>
</evidence>
<comment type="catalytic activity">
    <reaction evidence="15">
        <text>N-(9Z-octadecenoyl)-L-methionine + H2O = (9Z)-octadecenoate + L-methionine</text>
        <dbReference type="Rhea" id="RHEA:64144"/>
        <dbReference type="ChEBI" id="CHEBI:15377"/>
        <dbReference type="ChEBI" id="CHEBI:30823"/>
        <dbReference type="ChEBI" id="CHEBI:57844"/>
        <dbReference type="ChEBI" id="CHEBI:149732"/>
    </reaction>
    <physiologicalReaction direction="left-to-right" evidence="15">
        <dbReference type="Rhea" id="RHEA:64145"/>
    </physiologicalReaction>
</comment>
<comment type="catalytic activity">
    <reaction evidence="14">
        <text>N-hexadecanoyl-L-phenylalanine + H2O = hexadecanoate + L-phenylalanine</text>
        <dbReference type="Rhea" id="RHEA:64124"/>
        <dbReference type="ChEBI" id="CHEBI:7896"/>
        <dbReference type="ChEBI" id="CHEBI:15377"/>
        <dbReference type="ChEBI" id="CHEBI:58095"/>
        <dbReference type="ChEBI" id="CHEBI:149699"/>
    </reaction>
    <physiologicalReaction direction="left-to-right" evidence="14">
        <dbReference type="Rhea" id="RHEA:64125"/>
    </physiologicalReaction>
</comment>
<dbReference type="Ensembl" id="ENSCSAVT00000007240.1">
    <property type="protein sequence ID" value="ENSCSAVP00000007148.1"/>
    <property type="gene ID" value="ENSCSAVG00000004272.1"/>
</dbReference>
<comment type="catalytic activity">
    <reaction evidence="19">
        <text>N-(9Z-octadecenoyl)-L-serine + H2O = L-serine + (9Z)-octadecenoate</text>
        <dbReference type="Rhea" id="RHEA:51352"/>
        <dbReference type="ChEBI" id="CHEBI:15377"/>
        <dbReference type="ChEBI" id="CHEBI:30823"/>
        <dbReference type="ChEBI" id="CHEBI:33384"/>
        <dbReference type="ChEBI" id="CHEBI:134031"/>
    </reaction>
    <physiologicalReaction direction="left-to-right" evidence="19">
        <dbReference type="Rhea" id="RHEA:51353"/>
    </physiologicalReaction>
</comment>
<feature type="chain" id="PRO_5046606929" description="Peptidase M20 dimerisation domain-containing protein" evidence="27">
    <location>
        <begin position="18"/>
        <end position="498"/>
    </location>
</feature>
<reference evidence="29" key="3">
    <citation type="submission" date="2025-09" db="UniProtKB">
        <authorList>
            <consortium name="Ensembl"/>
        </authorList>
    </citation>
    <scope>IDENTIFICATION</scope>
</reference>
<comment type="catalytic activity">
    <reaction evidence="18">
        <text>an N-acyl-L-amino acid + H2O = an L-alpha-amino acid + a carboxylate</text>
        <dbReference type="Rhea" id="RHEA:15565"/>
        <dbReference type="ChEBI" id="CHEBI:15377"/>
        <dbReference type="ChEBI" id="CHEBI:29067"/>
        <dbReference type="ChEBI" id="CHEBI:59869"/>
        <dbReference type="ChEBI" id="CHEBI:59874"/>
        <dbReference type="EC" id="3.5.1.14"/>
    </reaction>
    <physiologicalReaction direction="left-to-right" evidence="18">
        <dbReference type="Rhea" id="RHEA:15566"/>
    </physiologicalReaction>
    <physiologicalReaction direction="right-to-left" evidence="18">
        <dbReference type="Rhea" id="RHEA:15567"/>
    </physiologicalReaction>
</comment>
<feature type="domain" description="Peptidase M20 dimerisation" evidence="28">
    <location>
        <begin position="232"/>
        <end position="375"/>
    </location>
</feature>
<dbReference type="InterPro" id="IPR011650">
    <property type="entry name" value="Peptidase_M20_dimer"/>
</dbReference>
<dbReference type="GO" id="GO:0006520">
    <property type="term" value="P:amino acid metabolic process"/>
    <property type="evidence" value="ECO:0007669"/>
    <property type="project" value="TreeGrafter"/>
</dbReference>
<evidence type="ECO:0000256" key="17">
    <source>
        <dbReference type="ARBA" id="ARBA00048402"/>
    </source>
</evidence>
<dbReference type="GO" id="GO:0006508">
    <property type="term" value="P:proteolysis"/>
    <property type="evidence" value="ECO:0007669"/>
    <property type="project" value="UniProtKB-KW"/>
</dbReference>
<dbReference type="eggNOG" id="KOG2275">
    <property type="taxonomic scope" value="Eukaryota"/>
</dbReference>
<comment type="catalytic activity">
    <reaction evidence="9">
        <text>(9Z)-octadecenoate + glycine = N-(9Z-octadecenoyl)glycine + H2O</text>
        <dbReference type="Rhea" id="RHEA:51316"/>
        <dbReference type="ChEBI" id="CHEBI:15377"/>
        <dbReference type="ChEBI" id="CHEBI:30823"/>
        <dbReference type="ChEBI" id="CHEBI:57305"/>
        <dbReference type="ChEBI" id="CHEBI:133992"/>
    </reaction>
    <physiologicalReaction direction="right-to-left" evidence="9">
        <dbReference type="Rhea" id="RHEA:51318"/>
    </physiologicalReaction>
</comment>
<evidence type="ECO:0000256" key="14">
    <source>
        <dbReference type="ARBA" id="ARBA00047879"/>
    </source>
</evidence>
<evidence type="ECO:0000256" key="22">
    <source>
        <dbReference type="ARBA" id="ARBA00048827"/>
    </source>
</evidence>
<evidence type="ECO:0000256" key="5">
    <source>
        <dbReference type="ARBA" id="ARBA00022801"/>
    </source>
</evidence>
<dbReference type="InterPro" id="IPR047177">
    <property type="entry name" value="Pept_M20A"/>
</dbReference>
<dbReference type="GO" id="GO:0004046">
    <property type="term" value="F:aminoacylase activity"/>
    <property type="evidence" value="ECO:0007669"/>
    <property type="project" value="UniProtKB-EC"/>
</dbReference>
<comment type="catalytic activity">
    <reaction evidence="17">
        <text>N-(5Z,8Z,11Z,14Z)-eicosatetraenoyl-glycine + H2O = (5Z,8Z,11Z,14Z)-eicosatetraenoate + glycine</text>
        <dbReference type="Rhea" id="RHEA:64108"/>
        <dbReference type="ChEBI" id="CHEBI:15377"/>
        <dbReference type="ChEBI" id="CHEBI:32395"/>
        <dbReference type="ChEBI" id="CHEBI:57305"/>
        <dbReference type="ChEBI" id="CHEBI:59002"/>
    </reaction>
    <physiologicalReaction direction="left-to-right" evidence="17">
        <dbReference type="Rhea" id="RHEA:64109"/>
    </physiologicalReaction>
    <physiologicalReaction direction="right-to-left" evidence="17">
        <dbReference type="Rhea" id="RHEA:64110"/>
    </physiologicalReaction>
</comment>
<dbReference type="Gene3D" id="1.10.150.900">
    <property type="match status" value="1"/>
</dbReference>
<comment type="function">
    <text evidence="8">Secreted enzyme that regulates the endogenous N-fatty acyl amino acid (NAAs) tissue and circulating levels by functioning as a bidirectional NAA synthase/hydrolase. It condenses free fatty acids and free amino acids to generate NAAs and bidirectionally catalyzes the reverse hydrolysis reaction. Some of these NAAs stimulate oxidative metabolism via mitochondrial uncoupling, increasing energy expenditure in a UPC1-independent manner. Thereby, this secreted protein may indirectly regulate whole body energy expenditure. PM20D1 circulates in tight association with both low- and high-density (LDL and HDL,respectively) lipoprotein particles.</text>
</comment>
<comment type="catalytic activity">
    <reaction evidence="21">
        <text>N-(9Z-octadecenoyl)-L-tryptophan + H2O = L-tryptophan + (9Z)-octadecenoate</text>
        <dbReference type="Rhea" id="RHEA:64176"/>
        <dbReference type="ChEBI" id="CHEBI:15377"/>
        <dbReference type="ChEBI" id="CHEBI:30823"/>
        <dbReference type="ChEBI" id="CHEBI:57912"/>
        <dbReference type="ChEBI" id="CHEBI:149733"/>
    </reaction>
    <physiologicalReaction direction="left-to-right" evidence="21">
        <dbReference type="Rhea" id="RHEA:64177"/>
    </physiologicalReaction>
</comment>
<keyword evidence="3" id="KW-0645">Protease</keyword>
<evidence type="ECO:0000256" key="8">
    <source>
        <dbReference type="ARBA" id="ARBA00046147"/>
    </source>
</evidence>
<dbReference type="InterPro" id="IPR002933">
    <property type="entry name" value="Peptidase_M20"/>
</dbReference>
<dbReference type="GeneTree" id="ENSGT00940000156659"/>
<keyword evidence="6" id="KW-0862">Zinc</keyword>
<keyword evidence="27" id="KW-0732">Signal</keyword>
<evidence type="ECO:0000256" key="21">
    <source>
        <dbReference type="ARBA" id="ARBA00048822"/>
    </source>
</evidence>
<dbReference type="Gene3D" id="3.30.70.360">
    <property type="match status" value="1"/>
</dbReference>
<dbReference type="InterPro" id="IPR036264">
    <property type="entry name" value="Bact_exopeptidase_dim_dom"/>
</dbReference>
<keyword evidence="30" id="KW-1185">Reference proteome</keyword>
<evidence type="ECO:0000256" key="26">
    <source>
        <dbReference type="ARBA" id="ARBA00049457"/>
    </source>
</evidence>
<protein>
    <recommendedName>
        <fullName evidence="28">Peptidase M20 dimerisation domain-containing protein</fullName>
    </recommendedName>
</protein>
<evidence type="ECO:0000256" key="9">
    <source>
        <dbReference type="ARBA" id="ARBA00047450"/>
    </source>
</evidence>
<keyword evidence="4" id="KW-0479">Metal-binding</keyword>
<dbReference type="Pfam" id="PF01546">
    <property type="entry name" value="Peptidase_M20"/>
    <property type="match status" value="1"/>
</dbReference>
<comment type="catalytic activity">
    <reaction evidence="26">
        <text>N-(9Z-octadecenoyl)-L-lysine + H2O = L-lysine + (9Z)-octadecenoate</text>
        <dbReference type="Rhea" id="RHEA:64192"/>
        <dbReference type="ChEBI" id="CHEBI:15377"/>
        <dbReference type="ChEBI" id="CHEBI:30823"/>
        <dbReference type="ChEBI" id="CHEBI:32551"/>
        <dbReference type="ChEBI" id="CHEBI:149731"/>
    </reaction>
    <physiologicalReaction direction="left-to-right" evidence="26">
        <dbReference type="Rhea" id="RHEA:64193"/>
    </physiologicalReaction>
</comment>
<dbReference type="PANTHER" id="PTHR45962:SF1">
    <property type="entry name" value="N-FATTY-ACYL-AMINO ACID SYNTHASE_HYDROLASE PM20D1"/>
    <property type="match status" value="1"/>
</dbReference>
<comment type="catalytic activity">
    <reaction evidence="24">
        <text>L-phenylalanine + (9Z)-octadecenoate = N-(9Z-octadecenoyl)-L-phenylalanine + H2O</text>
        <dbReference type="Rhea" id="RHEA:51300"/>
        <dbReference type="ChEBI" id="CHEBI:15377"/>
        <dbReference type="ChEBI" id="CHEBI:30823"/>
        <dbReference type="ChEBI" id="CHEBI:58095"/>
        <dbReference type="ChEBI" id="CHEBI:134020"/>
    </reaction>
    <physiologicalReaction direction="left-to-right" evidence="24">
        <dbReference type="Rhea" id="RHEA:51301"/>
    </physiologicalReaction>
    <physiologicalReaction direction="right-to-left" evidence="24">
        <dbReference type="Rhea" id="RHEA:51302"/>
    </physiologicalReaction>
</comment>
<evidence type="ECO:0000256" key="19">
    <source>
        <dbReference type="ARBA" id="ARBA00048597"/>
    </source>
</evidence>
<comment type="pathway">
    <text evidence="7">Amino-acid metabolism.</text>
</comment>